<name>A0A560HDE3_9PROT</name>
<evidence type="ECO:0000313" key="3">
    <source>
        <dbReference type="Proteomes" id="UP000315751"/>
    </source>
</evidence>
<dbReference type="Pfam" id="PF13692">
    <property type="entry name" value="Glyco_trans_1_4"/>
    <property type="match status" value="1"/>
</dbReference>
<keyword evidence="2" id="KW-0808">Transferase</keyword>
<dbReference type="Pfam" id="PF13477">
    <property type="entry name" value="Glyco_trans_4_2"/>
    <property type="match status" value="1"/>
</dbReference>
<sequence>MFPIPPTLAAMSDAPRPTLLFVVTEDWYFRSHRLPTARAARDAGFDVGVACRVGKDAAAIAAEGFRVIPLPWRRGSFNPLRALGDVRRLARLYRRERPTIIHHIAVKPTVLGGFALFLAGFPNDLRDTRVVATLAGLGLGLSGAGTKAALGRGLLRLALKAAGWRRRHALVVQNGDDAALLAAGWPRPPSSRLIRGSGVDLTHYEELAEPMGPVTCAQVSRMLTLKGVEDLVAAVRQVRAQGVDLRLLLAGAPDADSPAAIPEATLRAWGTEPGIEWLGAVSDVRTVWARAHIAVLASRGGEGVPKSLLEAAACGRAIVATDVPGSREVAVEGRNALLAPPRDPAALAAALSRLAQNAALRRRLSLGSRAVVDPEFGEAEVGRRMRDLYLGLVAPFPASAPGGA</sequence>
<dbReference type="Gene3D" id="3.40.50.2000">
    <property type="entry name" value="Glycogen Phosphorylase B"/>
    <property type="match status" value="2"/>
</dbReference>
<evidence type="ECO:0000259" key="1">
    <source>
        <dbReference type="Pfam" id="PF13477"/>
    </source>
</evidence>
<accession>A0A560HDE3</accession>
<dbReference type="SUPFAM" id="SSF53756">
    <property type="entry name" value="UDP-Glycosyltransferase/glycogen phosphorylase"/>
    <property type="match status" value="1"/>
</dbReference>
<keyword evidence="3" id="KW-1185">Reference proteome</keyword>
<organism evidence="2 3">
    <name type="scientific">Nitrospirillum amazonense</name>
    <dbReference type="NCBI Taxonomy" id="28077"/>
    <lineage>
        <taxon>Bacteria</taxon>
        <taxon>Pseudomonadati</taxon>
        <taxon>Pseudomonadota</taxon>
        <taxon>Alphaproteobacteria</taxon>
        <taxon>Rhodospirillales</taxon>
        <taxon>Azospirillaceae</taxon>
        <taxon>Nitrospirillum</taxon>
    </lineage>
</organism>
<dbReference type="EMBL" id="VITR01000003">
    <property type="protein sequence ID" value="TWB44413.1"/>
    <property type="molecule type" value="Genomic_DNA"/>
</dbReference>
<dbReference type="InterPro" id="IPR028098">
    <property type="entry name" value="Glyco_trans_4-like_N"/>
</dbReference>
<dbReference type="AlphaFoldDB" id="A0A560HDE3"/>
<proteinExistence type="predicted"/>
<gene>
    <name evidence="2" type="ORF">FBZ90_103320</name>
</gene>
<evidence type="ECO:0000313" key="2">
    <source>
        <dbReference type="EMBL" id="TWB44413.1"/>
    </source>
</evidence>
<feature type="domain" description="Glycosyltransferase subfamily 4-like N-terminal" evidence="1">
    <location>
        <begin position="19"/>
        <end position="161"/>
    </location>
</feature>
<dbReference type="Proteomes" id="UP000315751">
    <property type="component" value="Unassembled WGS sequence"/>
</dbReference>
<comment type="caution">
    <text evidence="2">The sequence shown here is derived from an EMBL/GenBank/DDBJ whole genome shotgun (WGS) entry which is preliminary data.</text>
</comment>
<dbReference type="GO" id="GO:0016757">
    <property type="term" value="F:glycosyltransferase activity"/>
    <property type="evidence" value="ECO:0007669"/>
    <property type="project" value="TreeGrafter"/>
</dbReference>
<dbReference type="PANTHER" id="PTHR12526">
    <property type="entry name" value="GLYCOSYLTRANSFERASE"/>
    <property type="match status" value="1"/>
</dbReference>
<reference evidence="2 3" key="1">
    <citation type="submission" date="2019-06" db="EMBL/GenBank/DDBJ databases">
        <title>Genomic Encyclopedia of Type Strains, Phase IV (KMG-V): Genome sequencing to study the core and pangenomes of soil and plant-associated prokaryotes.</title>
        <authorList>
            <person name="Whitman W."/>
        </authorList>
    </citation>
    <scope>NUCLEOTIDE SEQUENCE [LARGE SCALE GENOMIC DNA]</scope>
    <source>
        <strain evidence="2 3">BR 11622</strain>
    </source>
</reference>
<protein>
    <submittedName>
        <fullName evidence="2">Glycosyltransferase involved in cell wall biosynthesis</fullName>
    </submittedName>
</protein>
<dbReference type="PANTHER" id="PTHR12526:SF638">
    <property type="entry name" value="SPORE COAT PROTEIN SA"/>
    <property type="match status" value="1"/>
</dbReference>